<dbReference type="RefSeq" id="WP_317787445.1">
    <property type="nucleotide sequence ID" value="NZ_AP028461.1"/>
</dbReference>
<dbReference type="NCBIfam" id="TIGR00254">
    <property type="entry name" value="GGDEF"/>
    <property type="match status" value="1"/>
</dbReference>
<dbReference type="Proteomes" id="UP001597183">
    <property type="component" value="Unassembled WGS sequence"/>
</dbReference>
<sequence length="525" mass="55317">MGRDRWTGIAWLVVLAGCVVLRVLLGTSESEYLLTVTPYMVVSVATPFVILYGTARHRPPHRAGWFLLAAAHLLYAVADGLTVADDYLSGEFLEPTPADLFYFAYYLLFAAAVLIFIRRRTPGWDGPSAIDALVIAISAGLLSWIYILQPLTSDSELPLNAKLTQSAYPVLDLMLLILAVRLVMGAGTRGPVLYLLLTSMALMLAVDTAYLATAIADGGAVSEAYLDAMWMLSLGLLGLAGLHPGIKHFDRRTATALPDASPSRLGALAVAVLMAPGVQFIQWLRGEPPSVPLISGACTVMFLLVLARMSGLVAAQRRAAVTDGLTGLRTRRFFGEALTTECRRALRSGHDLGLLIIDVDHFKKINDGYGHPAGDQVLREVARRLTSAVRAGAVVARYGGEEFVVLAPHTAPTELFSMAERLRSEVADLPIDIGGDLLSVTVSVGAATTTTPRSSATGASPTAGPSTASPSSTAGASPTAAGLSSTGTVRTEPESLLRAADQALYAAKAAGRNRSILAGTVPATP</sequence>
<name>A0ABW4ABU1_9ACTN</name>
<accession>A0ABW4ABU1</accession>
<evidence type="ECO:0000259" key="3">
    <source>
        <dbReference type="PROSITE" id="PS50887"/>
    </source>
</evidence>
<dbReference type="CDD" id="cd01949">
    <property type="entry name" value="GGDEF"/>
    <property type="match status" value="1"/>
</dbReference>
<feature type="domain" description="GGDEF" evidence="3">
    <location>
        <begin position="350"/>
        <end position="520"/>
    </location>
</feature>
<organism evidence="4 5">
    <name type="scientific">Actinoplanes sichuanensis</name>
    <dbReference type="NCBI Taxonomy" id="512349"/>
    <lineage>
        <taxon>Bacteria</taxon>
        <taxon>Bacillati</taxon>
        <taxon>Actinomycetota</taxon>
        <taxon>Actinomycetes</taxon>
        <taxon>Micromonosporales</taxon>
        <taxon>Micromonosporaceae</taxon>
        <taxon>Actinoplanes</taxon>
    </lineage>
</organism>
<evidence type="ECO:0000256" key="1">
    <source>
        <dbReference type="SAM" id="MobiDB-lite"/>
    </source>
</evidence>
<keyword evidence="5" id="KW-1185">Reference proteome</keyword>
<dbReference type="InterPro" id="IPR050469">
    <property type="entry name" value="Diguanylate_Cyclase"/>
</dbReference>
<evidence type="ECO:0000313" key="4">
    <source>
        <dbReference type="EMBL" id="MFD1368039.1"/>
    </source>
</evidence>
<feature type="transmembrane region" description="Helical" evidence="2">
    <location>
        <begin position="32"/>
        <end position="53"/>
    </location>
</feature>
<dbReference type="InterPro" id="IPR043128">
    <property type="entry name" value="Rev_trsase/Diguanyl_cyclase"/>
</dbReference>
<dbReference type="SMART" id="SM00267">
    <property type="entry name" value="GGDEF"/>
    <property type="match status" value="1"/>
</dbReference>
<dbReference type="PROSITE" id="PS51257">
    <property type="entry name" value="PROKAR_LIPOPROTEIN"/>
    <property type="match status" value="1"/>
</dbReference>
<keyword evidence="2" id="KW-1133">Transmembrane helix</keyword>
<dbReference type="SUPFAM" id="SSF55073">
    <property type="entry name" value="Nucleotide cyclase"/>
    <property type="match status" value="1"/>
</dbReference>
<dbReference type="Pfam" id="PF00990">
    <property type="entry name" value="GGDEF"/>
    <property type="match status" value="1"/>
</dbReference>
<feature type="compositionally biased region" description="Low complexity" evidence="1">
    <location>
        <begin position="449"/>
        <end position="488"/>
    </location>
</feature>
<proteinExistence type="predicted"/>
<keyword evidence="2" id="KW-0472">Membrane</keyword>
<dbReference type="Gene3D" id="3.30.70.270">
    <property type="match status" value="1"/>
</dbReference>
<comment type="caution">
    <text evidence="4">The sequence shown here is derived from an EMBL/GenBank/DDBJ whole genome shotgun (WGS) entry which is preliminary data.</text>
</comment>
<feature type="transmembrane region" description="Helical" evidence="2">
    <location>
        <begin position="265"/>
        <end position="284"/>
    </location>
</feature>
<feature type="region of interest" description="Disordered" evidence="1">
    <location>
        <begin position="449"/>
        <end position="494"/>
    </location>
</feature>
<feature type="transmembrane region" description="Helical" evidence="2">
    <location>
        <begin position="191"/>
        <end position="212"/>
    </location>
</feature>
<feature type="transmembrane region" description="Helical" evidence="2">
    <location>
        <begin position="100"/>
        <end position="117"/>
    </location>
</feature>
<feature type="transmembrane region" description="Helical" evidence="2">
    <location>
        <begin position="7"/>
        <end position="26"/>
    </location>
</feature>
<dbReference type="PANTHER" id="PTHR45138">
    <property type="entry name" value="REGULATORY COMPONENTS OF SENSORY TRANSDUCTION SYSTEM"/>
    <property type="match status" value="1"/>
</dbReference>
<dbReference type="EMBL" id="JBHTMK010000031">
    <property type="protein sequence ID" value="MFD1368039.1"/>
    <property type="molecule type" value="Genomic_DNA"/>
</dbReference>
<feature type="transmembrane region" description="Helical" evidence="2">
    <location>
        <begin position="129"/>
        <end position="147"/>
    </location>
</feature>
<keyword evidence="2" id="KW-0812">Transmembrane</keyword>
<dbReference type="InterPro" id="IPR000160">
    <property type="entry name" value="GGDEF_dom"/>
</dbReference>
<dbReference type="PROSITE" id="PS50887">
    <property type="entry name" value="GGDEF"/>
    <property type="match status" value="1"/>
</dbReference>
<evidence type="ECO:0000313" key="5">
    <source>
        <dbReference type="Proteomes" id="UP001597183"/>
    </source>
</evidence>
<gene>
    <name evidence="4" type="ORF">ACFQ5G_22020</name>
</gene>
<feature type="transmembrane region" description="Helical" evidence="2">
    <location>
        <begin position="167"/>
        <end position="184"/>
    </location>
</feature>
<dbReference type="PANTHER" id="PTHR45138:SF9">
    <property type="entry name" value="DIGUANYLATE CYCLASE DGCM-RELATED"/>
    <property type="match status" value="1"/>
</dbReference>
<protein>
    <submittedName>
        <fullName evidence="4">GGDEF domain-containing protein</fullName>
    </submittedName>
</protein>
<feature type="transmembrane region" description="Helical" evidence="2">
    <location>
        <begin position="290"/>
        <end position="309"/>
    </location>
</feature>
<feature type="transmembrane region" description="Helical" evidence="2">
    <location>
        <begin position="65"/>
        <end position="84"/>
    </location>
</feature>
<dbReference type="InterPro" id="IPR029787">
    <property type="entry name" value="Nucleotide_cyclase"/>
</dbReference>
<feature type="transmembrane region" description="Helical" evidence="2">
    <location>
        <begin position="224"/>
        <end position="244"/>
    </location>
</feature>
<evidence type="ECO:0000256" key="2">
    <source>
        <dbReference type="SAM" id="Phobius"/>
    </source>
</evidence>
<reference evidence="5" key="1">
    <citation type="journal article" date="2019" name="Int. J. Syst. Evol. Microbiol.">
        <title>The Global Catalogue of Microorganisms (GCM) 10K type strain sequencing project: providing services to taxonomists for standard genome sequencing and annotation.</title>
        <authorList>
            <consortium name="The Broad Institute Genomics Platform"/>
            <consortium name="The Broad Institute Genome Sequencing Center for Infectious Disease"/>
            <person name="Wu L."/>
            <person name="Ma J."/>
        </authorList>
    </citation>
    <scope>NUCLEOTIDE SEQUENCE [LARGE SCALE GENOMIC DNA]</scope>
    <source>
        <strain evidence="5">CCM 7526</strain>
    </source>
</reference>